<dbReference type="PANTHER" id="PTHR42194:SF1">
    <property type="entry name" value="UPF0276 PROTEIN HI_1600"/>
    <property type="match status" value="1"/>
</dbReference>
<organism evidence="1 2">
    <name type="scientific">Frateuria aurantia (strain ATCC 33424 / DSM 6220 / KCTC 2777 / LMG 1558 / NBRC 3245 / NCIMB 13370)</name>
    <name type="common">Acetobacter aurantius</name>
    <dbReference type="NCBI Taxonomy" id="767434"/>
    <lineage>
        <taxon>Bacteria</taxon>
        <taxon>Pseudomonadati</taxon>
        <taxon>Pseudomonadota</taxon>
        <taxon>Gammaproteobacteria</taxon>
        <taxon>Lysobacterales</taxon>
        <taxon>Rhodanobacteraceae</taxon>
        <taxon>Frateuria</taxon>
    </lineage>
</organism>
<dbReference type="Gene3D" id="3.20.20.150">
    <property type="entry name" value="Divalent-metal-dependent TIM barrel enzymes"/>
    <property type="match status" value="1"/>
</dbReference>
<dbReference type="InterPro" id="IPR007801">
    <property type="entry name" value="MbnB/TglH/ChrH"/>
</dbReference>
<dbReference type="STRING" id="767434.Fraau_0136"/>
<dbReference type="eggNOG" id="COG3220">
    <property type="taxonomic scope" value="Bacteria"/>
</dbReference>
<dbReference type="Pfam" id="PF05114">
    <property type="entry name" value="MbnB_TglH_ChrH"/>
    <property type="match status" value="1"/>
</dbReference>
<evidence type="ECO:0000313" key="1">
    <source>
        <dbReference type="EMBL" id="AFC84635.1"/>
    </source>
</evidence>
<accession>H8L0K9</accession>
<gene>
    <name evidence="1" type="ordered locus">Fraau_0136</name>
</gene>
<dbReference type="RefSeq" id="WP_014401641.1">
    <property type="nucleotide sequence ID" value="NC_017033.1"/>
</dbReference>
<dbReference type="EMBL" id="CP003350">
    <property type="protein sequence ID" value="AFC84635.1"/>
    <property type="molecule type" value="Genomic_DNA"/>
</dbReference>
<dbReference type="AlphaFoldDB" id="H8L0K9"/>
<dbReference type="SUPFAM" id="SSF51658">
    <property type="entry name" value="Xylose isomerase-like"/>
    <property type="match status" value="1"/>
</dbReference>
<dbReference type="Proteomes" id="UP000005234">
    <property type="component" value="Chromosome"/>
</dbReference>
<dbReference type="NCBIfam" id="NF003818">
    <property type="entry name" value="PRK05409.1"/>
    <property type="match status" value="1"/>
</dbReference>
<dbReference type="InterPro" id="IPR036237">
    <property type="entry name" value="Xyl_isomerase-like_sf"/>
</dbReference>
<protein>
    <submittedName>
        <fullName evidence="1">Uncharacterized protein</fullName>
    </submittedName>
</protein>
<sequence>MNPGPVRLPGLGFGLGLRPPHYEALLGRPLEAEDRRWSRPRVDWLEIISENHLRAGGRPAAWLEALRADYPMAMHGVSLSIGGTDPLDLDYLDDLRQLADRLEVAWVSDHLCWTGVDGIKLHDLLPLPLTGATLQHVAERVARVQDRLQRRLVLENVSSYLRCGQDQYGEHEFLAALATRADCLLLLDLNNIVVSSHHGGIRPGDYLQAMPVDRVQQFHLAGQVAGQSVKIDTHDGAVSAPVWELYVQALQRFGPISTLLERDARIPPLAELVQELDQARRIAARADAAQRPGA</sequence>
<dbReference type="KEGG" id="fau:Fraau_0136"/>
<dbReference type="HOGENOM" id="CLU_064263_0_0_6"/>
<keyword evidence="2" id="KW-1185">Reference proteome</keyword>
<reference evidence="1" key="1">
    <citation type="submission" date="2012-02" db="EMBL/GenBank/DDBJ databases">
        <title>The complete genome of Frateuria aurantia DSM 6220.</title>
        <authorList>
            <consortium name="US DOE Joint Genome Institute (JGI-PGF)"/>
            <person name="Lucas S."/>
            <person name="Copeland A."/>
            <person name="Lapidus A."/>
            <person name="Glavina del Rio T."/>
            <person name="Dalin E."/>
            <person name="Tice H."/>
            <person name="Bruce D."/>
            <person name="Goodwin L."/>
            <person name="Pitluck S."/>
            <person name="Peters L."/>
            <person name="Ovchinnikova G."/>
            <person name="Teshima H."/>
            <person name="Kyrpides N."/>
            <person name="Mavromatis K."/>
            <person name="Ivanova N."/>
            <person name="Brettin T."/>
            <person name="Detter J.C."/>
            <person name="Han C."/>
            <person name="Larimer F."/>
            <person name="Land M."/>
            <person name="Hauser L."/>
            <person name="Markowitz V."/>
            <person name="Cheng J.-F."/>
            <person name="Hugenholtz P."/>
            <person name="Woyke T."/>
            <person name="Wu D."/>
            <person name="Brambilla E."/>
            <person name="Klenk H.-P."/>
            <person name="Eisen J.A."/>
        </authorList>
    </citation>
    <scope>NUCLEOTIDE SEQUENCE</scope>
    <source>
        <strain evidence="1">DSM 6220</strain>
    </source>
</reference>
<proteinExistence type="predicted"/>
<name>H8L0K9_FRAAD</name>
<dbReference type="PANTHER" id="PTHR42194">
    <property type="entry name" value="UPF0276 PROTEIN HI_1600"/>
    <property type="match status" value="1"/>
</dbReference>
<evidence type="ECO:0000313" key="2">
    <source>
        <dbReference type="Proteomes" id="UP000005234"/>
    </source>
</evidence>